<dbReference type="Proteomes" id="UP000632222">
    <property type="component" value="Unassembled WGS sequence"/>
</dbReference>
<name>A0ABQ2D317_9DEIO</name>
<keyword evidence="1" id="KW-0472">Membrane</keyword>
<organism evidence="2 3">
    <name type="scientific">Deinococcus roseus</name>
    <dbReference type="NCBI Taxonomy" id="392414"/>
    <lineage>
        <taxon>Bacteria</taxon>
        <taxon>Thermotogati</taxon>
        <taxon>Deinococcota</taxon>
        <taxon>Deinococci</taxon>
        <taxon>Deinococcales</taxon>
        <taxon>Deinococcaceae</taxon>
        <taxon>Deinococcus</taxon>
    </lineage>
</organism>
<keyword evidence="1" id="KW-0812">Transmembrane</keyword>
<gene>
    <name evidence="2" type="ORF">GCM10008938_27610</name>
</gene>
<evidence type="ECO:0000313" key="2">
    <source>
        <dbReference type="EMBL" id="GGJ40089.1"/>
    </source>
</evidence>
<dbReference type="EMBL" id="BMOD01000010">
    <property type="protein sequence ID" value="GGJ40089.1"/>
    <property type="molecule type" value="Genomic_DNA"/>
</dbReference>
<dbReference type="RefSeq" id="WP_189003288.1">
    <property type="nucleotide sequence ID" value="NZ_BMOD01000010.1"/>
</dbReference>
<sequence>MDFSRILEFFSGRKFWIIFVSIIALIAFFSMVDLKAASCQIVYRNLDPTLKSSYCVPAYRFDPQWKKVDDQTLSFAGEILPDSLAEFKRFFTPSIKKVVINSITGDHHAAFEIGKMLKKQGVDVQVDGFCMAACASYWFLAGKTKMLEGGLVGFQGNITAAVSNLTEAQIRENLEKEFKDTTGTRGTPEQLETAYKRFKTTLKEEAAFYRDLGISQDLFTESQKTDKGAGDKKTYIFLIPSRKQMQKYGVKGIEGEQSQSLLKVLATTGPSYYKE</sequence>
<feature type="transmembrane region" description="Helical" evidence="1">
    <location>
        <begin position="15"/>
        <end position="34"/>
    </location>
</feature>
<evidence type="ECO:0000313" key="3">
    <source>
        <dbReference type="Proteomes" id="UP000632222"/>
    </source>
</evidence>
<reference evidence="3" key="1">
    <citation type="journal article" date="2019" name="Int. J. Syst. Evol. Microbiol.">
        <title>The Global Catalogue of Microorganisms (GCM) 10K type strain sequencing project: providing services to taxonomists for standard genome sequencing and annotation.</title>
        <authorList>
            <consortium name="The Broad Institute Genomics Platform"/>
            <consortium name="The Broad Institute Genome Sequencing Center for Infectious Disease"/>
            <person name="Wu L."/>
            <person name="Ma J."/>
        </authorList>
    </citation>
    <scope>NUCLEOTIDE SEQUENCE [LARGE SCALE GENOMIC DNA]</scope>
    <source>
        <strain evidence="3">JCM 14370</strain>
    </source>
</reference>
<comment type="caution">
    <text evidence="2">The sequence shown here is derived from an EMBL/GenBank/DDBJ whole genome shotgun (WGS) entry which is preliminary data.</text>
</comment>
<dbReference type="InterPro" id="IPR029045">
    <property type="entry name" value="ClpP/crotonase-like_dom_sf"/>
</dbReference>
<protein>
    <submittedName>
        <fullName evidence="2">Uncharacterized protein</fullName>
    </submittedName>
</protein>
<keyword evidence="3" id="KW-1185">Reference proteome</keyword>
<evidence type="ECO:0000256" key="1">
    <source>
        <dbReference type="SAM" id="Phobius"/>
    </source>
</evidence>
<dbReference type="SUPFAM" id="SSF52096">
    <property type="entry name" value="ClpP/crotonase"/>
    <property type="match status" value="1"/>
</dbReference>
<accession>A0ABQ2D317</accession>
<proteinExistence type="predicted"/>
<keyword evidence="1" id="KW-1133">Transmembrane helix</keyword>